<organism evidence="12 13">
    <name type="scientific">Chryseobacterium elymi</name>
    <dbReference type="NCBI Taxonomy" id="395936"/>
    <lineage>
        <taxon>Bacteria</taxon>
        <taxon>Pseudomonadati</taxon>
        <taxon>Bacteroidota</taxon>
        <taxon>Flavobacteriia</taxon>
        <taxon>Flavobacteriales</taxon>
        <taxon>Weeksellaceae</taxon>
        <taxon>Chryseobacterium group</taxon>
        <taxon>Chryseobacterium</taxon>
    </lineage>
</organism>
<dbReference type="Gene3D" id="3.90.70.10">
    <property type="entry name" value="Cysteine proteinases"/>
    <property type="match status" value="1"/>
</dbReference>
<feature type="transmembrane region" description="Helical" evidence="8">
    <location>
        <begin position="287"/>
        <end position="306"/>
    </location>
</feature>
<evidence type="ECO:0000256" key="6">
    <source>
        <dbReference type="ARBA" id="ARBA00022989"/>
    </source>
</evidence>
<dbReference type="Gene3D" id="3.40.50.300">
    <property type="entry name" value="P-loop containing nucleotide triphosphate hydrolases"/>
    <property type="match status" value="1"/>
</dbReference>
<dbReference type="InterPro" id="IPR027417">
    <property type="entry name" value="P-loop_NTPase"/>
</dbReference>
<feature type="transmembrane region" description="Helical" evidence="8">
    <location>
        <begin position="204"/>
        <end position="225"/>
    </location>
</feature>
<dbReference type="PROSITE" id="PS50893">
    <property type="entry name" value="ABC_TRANSPORTER_2"/>
    <property type="match status" value="1"/>
</dbReference>
<dbReference type="CDD" id="cd18571">
    <property type="entry name" value="ABC_6TM_peptidase_like"/>
    <property type="match status" value="1"/>
</dbReference>
<comment type="subcellular location">
    <subcellularLocation>
        <location evidence="1">Cell membrane</location>
        <topology evidence="1">Multi-pass membrane protein</topology>
    </subcellularLocation>
</comment>
<keyword evidence="2 8" id="KW-0812">Transmembrane</keyword>
<sequence length="734" mass="83549">MKIIIQHDQMDCGPACLAMIASNYGKNYSLQYLRDHSFITKEGVSMFGIVEASKKIGFETLPVKLTVEKLISSPNSLPCILHWGKNHFVVLKKITKKFMSSEYTFQIADPAHGLISIKEQEFKKYWISSENMGIALILKPSEDFFAMEVPQEKKITLSYILKYLTPYKGQLVLMFLLLLAGSAITLVFPFLTQALIDKGVSAKNLNLIALILLSQLGLFLGSITIEVFRNWLMLFIGTKLSITIISEFLKKMLQLPIRFFDTKKMGDFNQRIQDNERIEEFLTSHSLLTFFSIINFSVFFGVLLYYDYTILMVYLILTVLSIGWSFYWLRKRKILDYLRFQQRAENQESVFEIIKGVTEMKLNQFEDFKRSQWEEVQQKLFKVNIKILKLNQIQLSGFEFMNQLKNILVTFLAATLVVNDKMTLGGLLSVSYIIGQMNSPVNQLISFFRSLQDAKLSLERLNEVQSYPAEESPDQIDLFPEKIENQKHTKGIRFENVSFQYGGSKSPYVLKNINLLIPEGKITAIVGTSGSGKTTLMKLLLKFYEPTVGTISYDGIDIGAISPKNLRSGCGVVMQDGYIFSDTIERNIITGNKEGDQDRLMQAARTANIDEFVASLPLKFNTKIGASGNGISGGQKQRILIARAVYKDPHYIFFDEATSALDAENEKIIHNNLQEFFKGKTVIIIAHRLSTVKNADQILVLKNGEIIEKGNHQQLVNHRTEYFNLVKNQLELGV</sequence>
<dbReference type="Pfam" id="PF03412">
    <property type="entry name" value="Peptidase_C39"/>
    <property type="match status" value="1"/>
</dbReference>
<gene>
    <name evidence="12" type="ORF">DRF60_17545</name>
</gene>
<dbReference type="FunFam" id="3.40.50.300:FF:000218">
    <property type="entry name" value="Multidrug ABC transporter ATP-binding protein"/>
    <property type="match status" value="1"/>
</dbReference>
<keyword evidence="6 8" id="KW-1133">Transmembrane helix</keyword>
<dbReference type="PANTHER" id="PTHR43394:SF1">
    <property type="entry name" value="ATP-BINDING CASSETTE SUB-FAMILY B MEMBER 10, MITOCHONDRIAL"/>
    <property type="match status" value="1"/>
</dbReference>
<dbReference type="InterPro" id="IPR005074">
    <property type="entry name" value="Peptidase_C39"/>
</dbReference>
<dbReference type="GO" id="GO:0008233">
    <property type="term" value="F:peptidase activity"/>
    <property type="evidence" value="ECO:0007669"/>
    <property type="project" value="InterPro"/>
</dbReference>
<feature type="domain" description="ABC transmembrane type-1" evidence="10">
    <location>
        <begin position="172"/>
        <end position="453"/>
    </location>
</feature>
<dbReference type="SUPFAM" id="SSF90123">
    <property type="entry name" value="ABC transporter transmembrane region"/>
    <property type="match status" value="1"/>
</dbReference>
<feature type="transmembrane region" description="Helical" evidence="8">
    <location>
        <begin position="171"/>
        <end position="192"/>
    </location>
</feature>
<evidence type="ECO:0000259" key="10">
    <source>
        <dbReference type="PROSITE" id="PS50929"/>
    </source>
</evidence>
<dbReference type="GO" id="GO:0005524">
    <property type="term" value="F:ATP binding"/>
    <property type="evidence" value="ECO:0007669"/>
    <property type="project" value="UniProtKB-KW"/>
</dbReference>
<feature type="transmembrane region" description="Helical" evidence="8">
    <location>
        <begin position="312"/>
        <end position="329"/>
    </location>
</feature>
<evidence type="ECO:0000256" key="4">
    <source>
        <dbReference type="ARBA" id="ARBA00022801"/>
    </source>
</evidence>
<evidence type="ECO:0000256" key="1">
    <source>
        <dbReference type="ARBA" id="ARBA00004651"/>
    </source>
</evidence>
<feature type="domain" description="ABC transporter" evidence="9">
    <location>
        <begin position="492"/>
        <end position="728"/>
    </location>
</feature>
<feature type="domain" description="Peptidase C39" evidence="11">
    <location>
        <begin position="6"/>
        <end position="133"/>
    </location>
</feature>
<evidence type="ECO:0000256" key="8">
    <source>
        <dbReference type="SAM" id="Phobius"/>
    </source>
</evidence>
<dbReference type="OrthoDB" id="9760358at2"/>
<dbReference type="InterPro" id="IPR003439">
    <property type="entry name" value="ABC_transporter-like_ATP-bd"/>
</dbReference>
<evidence type="ECO:0000259" key="11">
    <source>
        <dbReference type="PROSITE" id="PS50990"/>
    </source>
</evidence>
<keyword evidence="5" id="KW-0067">ATP-binding</keyword>
<dbReference type="PROSITE" id="PS00211">
    <property type="entry name" value="ABC_TRANSPORTER_1"/>
    <property type="match status" value="1"/>
</dbReference>
<accession>A0A3D9D8Z3</accession>
<dbReference type="Pfam" id="PF00664">
    <property type="entry name" value="ABC_membrane"/>
    <property type="match status" value="1"/>
</dbReference>
<dbReference type="SUPFAM" id="SSF52540">
    <property type="entry name" value="P-loop containing nucleoside triphosphate hydrolases"/>
    <property type="match status" value="1"/>
</dbReference>
<evidence type="ECO:0000256" key="7">
    <source>
        <dbReference type="ARBA" id="ARBA00023136"/>
    </source>
</evidence>
<keyword evidence="13" id="KW-1185">Reference proteome</keyword>
<proteinExistence type="predicted"/>
<evidence type="ECO:0000256" key="2">
    <source>
        <dbReference type="ARBA" id="ARBA00022692"/>
    </source>
</evidence>
<dbReference type="GO" id="GO:0016887">
    <property type="term" value="F:ATP hydrolysis activity"/>
    <property type="evidence" value="ECO:0007669"/>
    <property type="project" value="InterPro"/>
</dbReference>
<dbReference type="Proteomes" id="UP000257030">
    <property type="component" value="Unassembled WGS sequence"/>
</dbReference>
<dbReference type="GO" id="GO:0005886">
    <property type="term" value="C:plasma membrane"/>
    <property type="evidence" value="ECO:0007669"/>
    <property type="project" value="UniProtKB-SubCell"/>
</dbReference>
<comment type="caution">
    <text evidence="12">The sequence shown here is derived from an EMBL/GenBank/DDBJ whole genome shotgun (WGS) entry which is preliminary data.</text>
</comment>
<dbReference type="PROSITE" id="PS50929">
    <property type="entry name" value="ABC_TM1F"/>
    <property type="match status" value="1"/>
</dbReference>
<evidence type="ECO:0000256" key="3">
    <source>
        <dbReference type="ARBA" id="ARBA00022741"/>
    </source>
</evidence>
<dbReference type="InterPro" id="IPR039421">
    <property type="entry name" value="Type_1_exporter"/>
</dbReference>
<dbReference type="CDD" id="cd02418">
    <property type="entry name" value="Peptidase_C39B"/>
    <property type="match status" value="1"/>
</dbReference>
<dbReference type="PANTHER" id="PTHR43394">
    <property type="entry name" value="ATP-DEPENDENT PERMEASE MDL1, MITOCHONDRIAL"/>
    <property type="match status" value="1"/>
</dbReference>
<evidence type="ECO:0000259" key="9">
    <source>
        <dbReference type="PROSITE" id="PS50893"/>
    </source>
</evidence>
<keyword evidence="4" id="KW-0378">Hydrolase</keyword>
<dbReference type="Gene3D" id="1.20.1560.10">
    <property type="entry name" value="ABC transporter type 1, transmembrane domain"/>
    <property type="match status" value="1"/>
</dbReference>
<dbReference type="InterPro" id="IPR003593">
    <property type="entry name" value="AAA+_ATPase"/>
</dbReference>
<dbReference type="SMART" id="SM00382">
    <property type="entry name" value="AAA"/>
    <property type="match status" value="1"/>
</dbReference>
<dbReference type="Pfam" id="PF00005">
    <property type="entry name" value="ABC_tran"/>
    <property type="match status" value="1"/>
</dbReference>
<dbReference type="RefSeq" id="WP_116013754.1">
    <property type="nucleotide sequence ID" value="NZ_QNUH01000020.1"/>
</dbReference>
<protein>
    <submittedName>
        <fullName evidence="12">Peptidase domain-containing ABC transporter</fullName>
    </submittedName>
</protein>
<dbReference type="InterPro" id="IPR011527">
    <property type="entry name" value="ABC1_TM_dom"/>
</dbReference>
<dbReference type="GO" id="GO:0006508">
    <property type="term" value="P:proteolysis"/>
    <property type="evidence" value="ECO:0007669"/>
    <property type="project" value="InterPro"/>
</dbReference>
<keyword evidence="7 8" id="KW-0472">Membrane</keyword>
<dbReference type="AlphaFoldDB" id="A0A3D9D8Z3"/>
<reference evidence="12 13" key="1">
    <citation type="journal article" date="2010" name="Syst. Appl. Microbiol.">
        <title>Four new species of Chryseobacterium from the rhizosphere of coastal sand dune plants, Chryseobacterium elymi sp. nov., Chryseobacterium hagamense sp. nov., Chryseobacterium lathyri sp. nov. and Chryseobacterium rhizosphaerae sp. nov.</title>
        <authorList>
            <person name="Cho S.H."/>
            <person name="Lee K.S."/>
            <person name="Shin D.S."/>
            <person name="Han J.H."/>
            <person name="Park K.S."/>
            <person name="Lee C.H."/>
            <person name="Park K.H."/>
            <person name="Kim S.B."/>
        </authorList>
    </citation>
    <scope>NUCLEOTIDE SEQUENCE [LARGE SCALE GENOMIC DNA]</scope>
    <source>
        <strain evidence="12 13">KCTC 22547</strain>
    </source>
</reference>
<dbReference type="InterPro" id="IPR017871">
    <property type="entry name" value="ABC_transporter-like_CS"/>
</dbReference>
<dbReference type="InterPro" id="IPR036640">
    <property type="entry name" value="ABC1_TM_sf"/>
</dbReference>
<dbReference type="PROSITE" id="PS50990">
    <property type="entry name" value="PEPTIDASE_C39"/>
    <property type="match status" value="1"/>
</dbReference>
<dbReference type="EMBL" id="QNUH01000020">
    <property type="protein sequence ID" value="REC74454.1"/>
    <property type="molecule type" value="Genomic_DNA"/>
</dbReference>
<evidence type="ECO:0000256" key="5">
    <source>
        <dbReference type="ARBA" id="ARBA00022840"/>
    </source>
</evidence>
<keyword evidence="3" id="KW-0547">Nucleotide-binding</keyword>
<dbReference type="GO" id="GO:0015421">
    <property type="term" value="F:ABC-type oligopeptide transporter activity"/>
    <property type="evidence" value="ECO:0007669"/>
    <property type="project" value="TreeGrafter"/>
</dbReference>
<name>A0A3D9D8Z3_9FLAO</name>
<evidence type="ECO:0000313" key="12">
    <source>
        <dbReference type="EMBL" id="REC74454.1"/>
    </source>
</evidence>
<evidence type="ECO:0000313" key="13">
    <source>
        <dbReference type="Proteomes" id="UP000257030"/>
    </source>
</evidence>